<evidence type="ECO:0000313" key="2">
    <source>
        <dbReference type="EMBL" id="KAL3317243.1"/>
    </source>
</evidence>
<dbReference type="AlphaFoldDB" id="A0ABD2QCF4"/>
<dbReference type="PANTHER" id="PTHR46536:SF3">
    <property type="entry name" value="ARF7 EFFECTOR PROTEIN C-TERMINAL DOMAIN-CONTAINING PROTEIN"/>
    <property type="match status" value="1"/>
</dbReference>
<dbReference type="EMBL" id="JBJKFK010000410">
    <property type="protein sequence ID" value="KAL3317243.1"/>
    <property type="molecule type" value="Genomic_DNA"/>
</dbReference>
<dbReference type="InterPro" id="IPR029264">
    <property type="entry name" value="ARF7EP_C"/>
</dbReference>
<accession>A0ABD2QCF4</accession>
<reference evidence="2 3" key="1">
    <citation type="submission" date="2024-11" db="EMBL/GenBank/DDBJ databases">
        <title>Adaptive evolution of stress response genes in parasites aligns with host niche diversity.</title>
        <authorList>
            <person name="Hahn C."/>
            <person name="Resl P."/>
        </authorList>
    </citation>
    <scope>NUCLEOTIDE SEQUENCE [LARGE SCALE GENOMIC DNA]</scope>
    <source>
        <strain evidence="2">EGGRZ-B1_66</strain>
        <tissue evidence="2">Body</tissue>
    </source>
</reference>
<dbReference type="Pfam" id="PF14949">
    <property type="entry name" value="ARF7EP_C"/>
    <property type="match status" value="1"/>
</dbReference>
<organism evidence="2 3">
    <name type="scientific">Cichlidogyrus casuarinus</name>
    <dbReference type="NCBI Taxonomy" id="1844966"/>
    <lineage>
        <taxon>Eukaryota</taxon>
        <taxon>Metazoa</taxon>
        <taxon>Spiralia</taxon>
        <taxon>Lophotrochozoa</taxon>
        <taxon>Platyhelminthes</taxon>
        <taxon>Monogenea</taxon>
        <taxon>Monopisthocotylea</taxon>
        <taxon>Dactylogyridea</taxon>
        <taxon>Ancyrocephalidae</taxon>
        <taxon>Cichlidogyrus</taxon>
    </lineage>
</organism>
<proteinExistence type="predicted"/>
<dbReference type="PANTHER" id="PTHR46536">
    <property type="entry name" value="ARL14 EFFECTOR PROTEIN"/>
    <property type="match status" value="1"/>
</dbReference>
<name>A0ABD2QCF4_9PLAT</name>
<evidence type="ECO:0000259" key="1">
    <source>
        <dbReference type="Pfam" id="PF14949"/>
    </source>
</evidence>
<keyword evidence="3" id="KW-1185">Reference proteome</keyword>
<dbReference type="Proteomes" id="UP001626550">
    <property type="component" value="Unassembled WGS sequence"/>
</dbReference>
<evidence type="ECO:0000313" key="3">
    <source>
        <dbReference type="Proteomes" id="UP001626550"/>
    </source>
</evidence>
<gene>
    <name evidence="2" type="ORF">Ciccas_004108</name>
</gene>
<protein>
    <recommendedName>
        <fullName evidence="1">ARF7 effector protein C-terminal domain-containing protein</fullName>
    </recommendedName>
</protein>
<comment type="caution">
    <text evidence="2">The sequence shown here is derived from an EMBL/GenBank/DDBJ whole genome shotgun (WGS) entry which is preliminary data.</text>
</comment>
<sequence>MITTTSDNPNSRITRLKLRLISDAESEDSPLYDSTGLLLKDSSDLCDCTERSCPGCFWPCVRCNSPKCGPVCRIRRCYIYKVFTTCFQLNHHII</sequence>
<feature type="domain" description="ARF7 effector protein C-terminal" evidence="1">
    <location>
        <begin position="22"/>
        <end position="82"/>
    </location>
</feature>